<evidence type="ECO:0000313" key="4">
    <source>
        <dbReference type="Proteomes" id="UP000252255"/>
    </source>
</evidence>
<name>A0A367WJ52_9PROT</name>
<reference evidence="3 4" key="1">
    <citation type="submission" date="2014-07" db="EMBL/GenBank/DDBJ databases">
        <title>Draft genome sequence of Thalassospira profundimaris PR54-5.</title>
        <authorList>
            <person name="Lai Q."/>
            <person name="Shao Z."/>
        </authorList>
    </citation>
    <scope>NUCLEOTIDE SEQUENCE [LARGE SCALE GENOMIC DNA]</scope>
    <source>
        <strain evidence="3 4">PR54-5</strain>
    </source>
</reference>
<proteinExistence type="predicted"/>
<dbReference type="EMBL" id="JPWI01000021">
    <property type="protein sequence ID" value="RCK41486.1"/>
    <property type="molecule type" value="Genomic_DNA"/>
</dbReference>
<keyword evidence="2" id="KW-1133">Transmembrane helix</keyword>
<evidence type="ECO:0000256" key="2">
    <source>
        <dbReference type="SAM" id="Phobius"/>
    </source>
</evidence>
<feature type="region of interest" description="Disordered" evidence="1">
    <location>
        <begin position="216"/>
        <end position="247"/>
    </location>
</feature>
<comment type="caution">
    <text evidence="3">The sequence shown here is derived from an EMBL/GenBank/DDBJ whole genome shotgun (WGS) entry which is preliminary data.</text>
</comment>
<protein>
    <submittedName>
        <fullName evidence="3">Uncharacterized protein</fullName>
    </submittedName>
</protein>
<evidence type="ECO:0000313" key="3">
    <source>
        <dbReference type="EMBL" id="RCK41486.1"/>
    </source>
</evidence>
<gene>
    <name evidence="3" type="ORF">TH30_21990</name>
</gene>
<evidence type="ECO:0000256" key="1">
    <source>
        <dbReference type="SAM" id="MobiDB-lite"/>
    </source>
</evidence>
<feature type="transmembrane region" description="Helical" evidence="2">
    <location>
        <begin position="165"/>
        <end position="187"/>
    </location>
</feature>
<accession>A0A367WJ52</accession>
<keyword evidence="2" id="KW-0812">Transmembrane</keyword>
<dbReference type="Proteomes" id="UP000252255">
    <property type="component" value="Unassembled WGS sequence"/>
</dbReference>
<sequence>MKKRCAVTIERFEELLDQYGWDLASWPEALRRDANVLIAQDAQAAELLRSLRSVEDFLADDPLPMGKHKAIDDIFAAIEAEENKQLDASVAASAAESLSSLAIDNRPRSRAHLAMTSAAPTGESPVRKTYPTQFAKSPVHSALTLDSAKYSGRANGALHIVGRRMFSGVGMAVCVLAGFVFGVMMTVQEGQHVTAQAGEIELLDLVENHLYAVDPMTANQGSGQSKNQGVVPPGFSEIRPAQGEQPQ</sequence>
<dbReference type="AlphaFoldDB" id="A0A367WJ52"/>
<feature type="compositionally biased region" description="Polar residues" evidence="1">
    <location>
        <begin position="217"/>
        <end position="228"/>
    </location>
</feature>
<organism evidence="3 4">
    <name type="scientific">Thalassospira profundimaris</name>
    <dbReference type="NCBI Taxonomy" id="502049"/>
    <lineage>
        <taxon>Bacteria</taxon>
        <taxon>Pseudomonadati</taxon>
        <taxon>Pseudomonadota</taxon>
        <taxon>Alphaproteobacteria</taxon>
        <taxon>Rhodospirillales</taxon>
        <taxon>Thalassospiraceae</taxon>
        <taxon>Thalassospira</taxon>
    </lineage>
</organism>
<keyword evidence="2" id="KW-0472">Membrane</keyword>